<reference evidence="2 3" key="1">
    <citation type="submission" date="2016-03" db="EMBL/GenBank/DDBJ databases">
        <title>Draft genome sequence of Paenibacillus antarcticus CECT 5836.</title>
        <authorList>
            <person name="Shin S.-K."/>
            <person name="Yi H."/>
        </authorList>
    </citation>
    <scope>NUCLEOTIDE SEQUENCE [LARGE SCALE GENOMIC DNA]</scope>
    <source>
        <strain evidence="2 3">CECT 5836</strain>
    </source>
</reference>
<dbReference type="Proteomes" id="UP000077355">
    <property type="component" value="Unassembled WGS sequence"/>
</dbReference>
<comment type="caution">
    <text evidence="2">The sequence shown here is derived from an EMBL/GenBank/DDBJ whole genome shotgun (WGS) entry which is preliminary data.</text>
</comment>
<name>A0A162QBM8_9BACL</name>
<protein>
    <submittedName>
        <fullName evidence="2">Uncharacterized protein</fullName>
    </submittedName>
</protein>
<dbReference type="OrthoDB" id="2662002at2"/>
<dbReference type="AlphaFoldDB" id="A0A162QBM8"/>
<keyword evidence="1" id="KW-1133">Transmembrane helix</keyword>
<evidence type="ECO:0000313" key="3">
    <source>
        <dbReference type="Proteomes" id="UP000077355"/>
    </source>
</evidence>
<keyword evidence="1" id="KW-0472">Membrane</keyword>
<proteinExistence type="predicted"/>
<gene>
    <name evidence="2" type="ORF">PBAT_09775</name>
</gene>
<accession>A0A162QBM8</accession>
<dbReference type="EMBL" id="LVJI01000014">
    <property type="protein sequence ID" value="OAB46940.1"/>
    <property type="molecule type" value="Genomic_DNA"/>
</dbReference>
<evidence type="ECO:0000256" key="1">
    <source>
        <dbReference type="SAM" id="Phobius"/>
    </source>
</evidence>
<sequence length="72" mass="8733">MKENQEQLDHYIALFEELFRASTKVVKLVFWTLLCTLICFQICMQIPQLRVYLSFVYRMDGIPMVERNVKDW</sequence>
<evidence type="ECO:0000313" key="2">
    <source>
        <dbReference type="EMBL" id="OAB46940.1"/>
    </source>
</evidence>
<feature type="transmembrane region" description="Helical" evidence="1">
    <location>
        <begin position="28"/>
        <end position="49"/>
    </location>
</feature>
<keyword evidence="3" id="KW-1185">Reference proteome</keyword>
<organism evidence="2 3">
    <name type="scientific">Paenibacillus antarcticus</name>
    <dbReference type="NCBI Taxonomy" id="253703"/>
    <lineage>
        <taxon>Bacteria</taxon>
        <taxon>Bacillati</taxon>
        <taxon>Bacillota</taxon>
        <taxon>Bacilli</taxon>
        <taxon>Bacillales</taxon>
        <taxon>Paenibacillaceae</taxon>
        <taxon>Paenibacillus</taxon>
    </lineage>
</organism>
<dbReference type="RefSeq" id="WP_068648975.1">
    <property type="nucleotide sequence ID" value="NZ_CP043611.1"/>
</dbReference>
<keyword evidence="1" id="KW-0812">Transmembrane</keyword>